<comment type="similarity">
    <text evidence="2">Belongs to the cyclin family.</text>
</comment>
<dbReference type="InterPro" id="IPR012389">
    <property type="entry name" value="Cyclin_P/U"/>
</dbReference>
<organism evidence="3">
    <name type="scientific">Trypanosoma brucei equiperdum</name>
    <dbReference type="NCBI Taxonomy" id="630700"/>
    <lineage>
        <taxon>Eukaryota</taxon>
        <taxon>Discoba</taxon>
        <taxon>Euglenozoa</taxon>
        <taxon>Kinetoplastea</taxon>
        <taxon>Metakinetoplastina</taxon>
        <taxon>Trypanosomatida</taxon>
        <taxon>Trypanosomatidae</taxon>
        <taxon>Trypanosoma</taxon>
    </lineage>
</organism>
<gene>
    <name evidence="3" type="primary">CYC7</name>
    <name evidence="3" type="ORF">DPX39_060053900</name>
</gene>
<dbReference type="Proteomes" id="UP000266743">
    <property type="component" value="Chromosome 6"/>
</dbReference>
<evidence type="ECO:0000256" key="2">
    <source>
        <dbReference type="PIRNR" id="PIRNR027110"/>
    </source>
</evidence>
<dbReference type="PANTHER" id="PTHR15615">
    <property type="match status" value="1"/>
</dbReference>
<reference evidence="3" key="1">
    <citation type="submission" date="2018-09" db="EMBL/GenBank/DDBJ databases">
        <title>whole genome sequence of T. equiperdum IVM-t1 strain.</title>
        <authorList>
            <person name="Suganuma K."/>
        </authorList>
    </citation>
    <scope>NUCLEOTIDE SEQUENCE [LARGE SCALE GENOMIC DNA]</scope>
    <source>
        <strain evidence="3">IVM-t1</strain>
    </source>
</reference>
<dbReference type="EMBL" id="QSBY01000006">
    <property type="protein sequence ID" value="RHW72227.1"/>
    <property type="molecule type" value="Genomic_DNA"/>
</dbReference>
<sequence length="213" mass="24650">MSERDKQRRSLERERMATVIFSYISHLMRTHEEETTVADEFIPSTRFFRTETLPNISLIHYVRRVVEHMNCSPEAYIFALAYIRRLFVAGFPLHTHSIYRLLLTAVVVATRVRDDFLFSKKYYSKVGGVTACDLNMMEIHFLADLLEYRVEVSPDEYRVLCNEITALLSSEVSKFDGNSSNPNNDTAAEGVASIQEPVGNSKPRWMSECCLYW</sequence>
<dbReference type="CDD" id="cd20558">
    <property type="entry name" value="CYCLIN_ScPCL7-like"/>
    <property type="match status" value="1"/>
</dbReference>
<dbReference type="Gene3D" id="1.10.472.10">
    <property type="entry name" value="Cyclin-like"/>
    <property type="match status" value="1"/>
</dbReference>
<comment type="caution">
    <text evidence="3">The sequence shown here is derived from an EMBL/GenBank/DDBJ whole genome shotgun (WGS) entry which is preliminary data.</text>
</comment>
<dbReference type="GO" id="GO:0019901">
    <property type="term" value="F:protein kinase binding"/>
    <property type="evidence" value="ECO:0007669"/>
    <property type="project" value="UniProtKB-UniRule"/>
</dbReference>
<dbReference type="InterPro" id="IPR013922">
    <property type="entry name" value="Cyclin_PHO80-like"/>
</dbReference>
<dbReference type="SUPFAM" id="SSF47954">
    <property type="entry name" value="Cyclin-like"/>
    <property type="match status" value="1"/>
</dbReference>
<dbReference type="InterPro" id="IPR036915">
    <property type="entry name" value="Cyclin-like_sf"/>
</dbReference>
<dbReference type="Pfam" id="PF08613">
    <property type="entry name" value="Cyclin"/>
    <property type="match status" value="1"/>
</dbReference>
<dbReference type="PIRSF" id="PIRSF027110">
    <property type="entry name" value="PREG"/>
    <property type="match status" value="1"/>
</dbReference>
<dbReference type="GO" id="GO:0051301">
    <property type="term" value="P:cell division"/>
    <property type="evidence" value="ECO:0007669"/>
    <property type="project" value="UniProtKB-UniRule"/>
</dbReference>
<dbReference type="AlphaFoldDB" id="A0A3L6LAF9"/>
<evidence type="ECO:0000256" key="1">
    <source>
        <dbReference type="ARBA" id="ARBA00023127"/>
    </source>
</evidence>
<accession>A0A3L6LAF9</accession>
<dbReference type="PANTHER" id="PTHR15615:SF95">
    <property type="entry name" value="CYCLIN"/>
    <property type="match status" value="1"/>
</dbReference>
<evidence type="ECO:0000313" key="3">
    <source>
        <dbReference type="EMBL" id="RHW72227.1"/>
    </source>
</evidence>
<keyword evidence="1 2" id="KW-0195">Cyclin</keyword>
<protein>
    <recommendedName>
        <fullName evidence="2">Cyclin</fullName>
    </recommendedName>
</protein>
<proteinExistence type="inferred from homology"/>
<name>A0A3L6LAF9_9TRYP</name>